<dbReference type="PROSITE" id="PS00760">
    <property type="entry name" value="SPASE_I_2"/>
    <property type="match status" value="1"/>
</dbReference>
<evidence type="ECO:0000313" key="8">
    <source>
        <dbReference type="EMBL" id="GAA0445302.1"/>
    </source>
</evidence>
<reference evidence="8 9" key="1">
    <citation type="journal article" date="2019" name="Int. J. Syst. Evol. Microbiol.">
        <title>The Global Catalogue of Microorganisms (GCM) 10K type strain sequencing project: providing services to taxonomists for standard genome sequencing and annotation.</title>
        <authorList>
            <consortium name="The Broad Institute Genomics Platform"/>
            <consortium name="The Broad Institute Genome Sequencing Center for Infectious Disease"/>
            <person name="Wu L."/>
            <person name="Ma J."/>
        </authorList>
    </citation>
    <scope>NUCLEOTIDE SEQUENCE [LARGE SCALE GENOMIC DNA]</scope>
    <source>
        <strain evidence="8 9">JCM 12149</strain>
    </source>
</reference>
<evidence type="ECO:0000256" key="2">
    <source>
        <dbReference type="ARBA" id="ARBA00004401"/>
    </source>
</evidence>
<feature type="domain" description="Peptidase S26" evidence="7">
    <location>
        <begin position="8"/>
        <end position="176"/>
    </location>
</feature>
<evidence type="ECO:0000256" key="6">
    <source>
        <dbReference type="RuleBase" id="RU362042"/>
    </source>
</evidence>
<comment type="subcellular location">
    <subcellularLocation>
        <location evidence="2">Cell membrane</location>
        <topology evidence="2">Single-pass type II membrane protein</topology>
    </subcellularLocation>
    <subcellularLocation>
        <location evidence="6">Membrane</location>
        <topology evidence="6">Single-pass type II membrane protein</topology>
    </subcellularLocation>
</comment>
<keyword evidence="9" id="KW-1185">Reference proteome</keyword>
<dbReference type="PRINTS" id="PR00727">
    <property type="entry name" value="LEADERPTASE"/>
</dbReference>
<dbReference type="PROSITE" id="PS00761">
    <property type="entry name" value="SPASE_I_3"/>
    <property type="match status" value="1"/>
</dbReference>
<keyword evidence="6" id="KW-0812">Transmembrane</keyword>
<keyword evidence="5 6" id="KW-0378">Hydrolase</keyword>
<feature type="transmembrane region" description="Helical" evidence="6">
    <location>
        <begin position="12"/>
        <end position="35"/>
    </location>
</feature>
<keyword evidence="6" id="KW-0472">Membrane</keyword>
<dbReference type="Pfam" id="PF10502">
    <property type="entry name" value="Peptidase_S26"/>
    <property type="match status" value="1"/>
</dbReference>
<dbReference type="Gene3D" id="2.10.109.10">
    <property type="entry name" value="Umud Fragment, subunit A"/>
    <property type="match status" value="1"/>
</dbReference>
<comment type="caution">
    <text evidence="8">The sequence shown here is derived from an EMBL/GenBank/DDBJ whole genome shotgun (WGS) entry which is preliminary data.</text>
</comment>
<dbReference type="EC" id="3.4.21.89" evidence="4 6"/>
<dbReference type="InterPro" id="IPR036286">
    <property type="entry name" value="LexA/Signal_pep-like_sf"/>
</dbReference>
<dbReference type="Proteomes" id="UP001501459">
    <property type="component" value="Unassembled WGS sequence"/>
</dbReference>
<dbReference type="RefSeq" id="WP_343753383.1">
    <property type="nucleotide sequence ID" value="NZ_BAAADM010000054.1"/>
</dbReference>
<organism evidence="8 9">
    <name type="scientific">Lentibacillus halophilus</name>
    <dbReference type="NCBI Taxonomy" id="295065"/>
    <lineage>
        <taxon>Bacteria</taxon>
        <taxon>Bacillati</taxon>
        <taxon>Bacillota</taxon>
        <taxon>Bacilli</taxon>
        <taxon>Bacillales</taxon>
        <taxon>Bacillaceae</taxon>
        <taxon>Lentibacillus</taxon>
    </lineage>
</organism>
<evidence type="ECO:0000313" key="9">
    <source>
        <dbReference type="Proteomes" id="UP001501459"/>
    </source>
</evidence>
<evidence type="ECO:0000256" key="3">
    <source>
        <dbReference type="ARBA" id="ARBA00009370"/>
    </source>
</evidence>
<dbReference type="PANTHER" id="PTHR43390">
    <property type="entry name" value="SIGNAL PEPTIDASE I"/>
    <property type="match status" value="1"/>
</dbReference>
<dbReference type="InterPro" id="IPR019758">
    <property type="entry name" value="Pept_S26A_signal_pept_1_CS"/>
</dbReference>
<keyword evidence="6" id="KW-1133">Transmembrane helix</keyword>
<dbReference type="PANTHER" id="PTHR43390:SF1">
    <property type="entry name" value="CHLOROPLAST PROCESSING PEPTIDASE"/>
    <property type="match status" value="1"/>
</dbReference>
<sequence>MTERKREWIDWVKALLIAFGIAFIVRTFFFAPIVVDGPSMMPTLHDGDQMIVNKFIYDIQEPERFDIVVFHASDKKDFIKRVIGLPGEHVAVKDDNLYIDGDKRKEPFLQERKEDMHSYQTLTGDFQLEDLPGGYETIPDGYVLVLGDNRNNSTDSRMLGLVSMDRVVGQTSFIYWPLDRMRIIHD</sequence>
<dbReference type="InterPro" id="IPR019757">
    <property type="entry name" value="Pept_S26A_signal_pept_1_Lys-AS"/>
</dbReference>
<dbReference type="CDD" id="cd06530">
    <property type="entry name" value="S26_SPase_I"/>
    <property type="match status" value="1"/>
</dbReference>
<dbReference type="NCBIfam" id="TIGR02227">
    <property type="entry name" value="sigpep_I_bact"/>
    <property type="match status" value="1"/>
</dbReference>
<dbReference type="InterPro" id="IPR000223">
    <property type="entry name" value="Pept_S26A_signal_pept_1"/>
</dbReference>
<accession>A0ABN0ZEM4</accession>
<name>A0ABN0ZEM4_9BACI</name>
<proteinExistence type="inferred from homology"/>
<evidence type="ECO:0000259" key="7">
    <source>
        <dbReference type="Pfam" id="PF10502"/>
    </source>
</evidence>
<dbReference type="EMBL" id="BAAADM010000054">
    <property type="protein sequence ID" value="GAA0445302.1"/>
    <property type="molecule type" value="Genomic_DNA"/>
</dbReference>
<protein>
    <recommendedName>
        <fullName evidence="4 6">Signal peptidase I</fullName>
        <ecNumber evidence="4 6">3.4.21.89</ecNumber>
    </recommendedName>
</protein>
<evidence type="ECO:0000256" key="4">
    <source>
        <dbReference type="ARBA" id="ARBA00013208"/>
    </source>
</evidence>
<dbReference type="InterPro" id="IPR019533">
    <property type="entry name" value="Peptidase_S26"/>
</dbReference>
<comment type="catalytic activity">
    <reaction evidence="1 6">
        <text>Cleavage of hydrophobic, N-terminal signal or leader sequences from secreted and periplasmic proteins.</text>
        <dbReference type="EC" id="3.4.21.89"/>
    </reaction>
</comment>
<dbReference type="SUPFAM" id="SSF51306">
    <property type="entry name" value="LexA/Signal peptidase"/>
    <property type="match status" value="1"/>
</dbReference>
<gene>
    <name evidence="8" type="primary">lepB_2</name>
    <name evidence="8" type="ORF">GCM10008983_23560</name>
</gene>
<evidence type="ECO:0000256" key="5">
    <source>
        <dbReference type="ARBA" id="ARBA00022801"/>
    </source>
</evidence>
<evidence type="ECO:0000256" key="1">
    <source>
        <dbReference type="ARBA" id="ARBA00000677"/>
    </source>
</evidence>
<comment type="similarity">
    <text evidence="3 6">Belongs to the peptidase S26 family.</text>
</comment>
<keyword evidence="6" id="KW-0645">Protease</keyword>